<dbReference type="AlphaFoldDB" id="A0A0B7F4I5"/>
<organism evidence="1 2">
    <name type="scientific">Thanatephorus cucumeris (strain AG1-IB / isolate 7/3/14)</name>
    <name type="common">Lettuce bottom rot fungus</name>
    <name type="synonym">Rhizoctonia solani</name>
    <dbReference type="NCBI Taxonomy" id="1108050"/>
    <lineage>
        <taxon>Eukaryota</taxon>
        <taxon>Fungi</taxon>
        <taxon>Dikarya</taxon>
        <taxon>Basidiomycota</taxon>
        <taxon>Agaricomycotina</taxon>
        <taxon>Agaricomycetes</taxon>
        <taxon>Cantharellales</taxon>
        <taxon>Ceratobasidiaceae</taxon>
        <taxon>Rhizoctonia</taxon>
        <taxon>Rhizoctonia solani AG-1</taxon>
    </lineage>
</organism>
<name>A0A0B7F4I5_THACB</name>
<dbReference type="Proteomes" id="UP000059188">
    <property type="component" value="Unassembled WGS sequence"/>
</dbReference>
<protein>
    <submittedName>
        <fullName evidence="1">Uncharacterized protein</fullName>
    </submittedName>
</protein>
<evidence type="ECO:0000313" key="1">
    <source>
        <dbReference type="EMBL" id="CEL51869.1"/>
    </source>
</evidence>
<reference evidence="1 2" key="1">
    <citation type="submission" date="2014-11" db="EMBL/GenBank/DDBJ databases">
        <authorList>
            <person name="Wibberg Daniel"/>
        </authorList>
    </citation>
    <scope>NUCLEOTIDE SEQUENCE [LARGE SCALE GENOMIC DNA]</scope>
    <source>
        <strain evidence="1">Rhizoctonia solani AG1-IB 7/3/14</strain>
    </source>
</reference>
<proteinExistence type="predicted"/>
<accession>A0A0B7F4I5</accession>
<gene>
    <name evidence="1" type="ORF">RSOLAG1IB_00406</name>
</gene>
<evidence type="ECO:0000313" key="2">
    <source>
        <dbReference type="Proteomes" id="UP000059188"/>
    </source>
</evidence>
<dbReference type="EMBL" id="LN679100">
    <property type="protein sequence ID" value="CEL51869.1"/>
    <property type="molecule type" value="Genomic_DNA"/>
</dbReference>
<sequence length="71" mass="7997">MYTPTEVCDKPGGLEPDGKGFKFHKLYMSIQSFHLPQTYGYANNRNKNLSCLRLKTSNNYGEGDLQAPLTP</sequence>
<keyword evidence="2" id="KW-1185">Reference proteome</keyword>